<feature type="compositionally biased region" description="Basic and acidic residues" evidence="6">
    <location>
        <begin position="270"/>
        <end position="292"/>
    </location>
</feature>
<comment type="catalytic activity">
    <reaction evidence="1 4 5">
        <text>[protein]-peptidylproline (omega=180) = [protein]-peptidylproline (omega=0)</text>
        <dbReference type="Rhea" id="RHEA:16237"/>
        <dbReference type="Rhea" id="RHEA-COMP:10747"/>
        <dbReference type="Rhea" id="RHEA-COMP:10748"/>
        <dbReference type="ChEBI" id="CHEBI:83833"/>
        <dbReference type="ChEBI" id="CHEBI:83834"/>
        <dbReference type="EC" id="5.2.1.8"/>
    </reaction>
</comment>
<dbReference type="Pfam" id="PF17800">
    <property type="entry name" value="NPL"/>
    <property type="match status" value="1"/>
</dbReference>
<dbReference type="InterPro" id="IPR001179">
    <property type="entry name" value="PPIase_FKBP_dom"/>
</dbReference>
<dbReference type="PIRSF" id="PIRSF001473">
    <property type="entry name" value="FK506-bp_FPR3"/>
    <property type="match status" value="1"/>
</dbReference>
<dbReference type="InterPro" id="IPR023566">
    <property type="entry name" value="PPIase_Fpr3/Fpr4-like"/>
</dbReference>
<dbReference type="AlphaFoldDB" id="A0A2P6SMJ4"/>
<feature type="domain" description="PPIase FKBP-type" evidence="7">
    <location>
        <begin position="380"/>
        <end position="467"/>
    </location>
</feature>
<feature type="compositionally biased region" description="Basic residues" evidence="6">
    <location>
        <begin position="318"/>
        <end position="327"/>
    </location>
</feature>
<evidence type="ECO:0000256" key="4">
    <source>
        <dbReference type="PIRNR" id="PIRNR001473"/>
    </source>
</evidence>
<dbReference type="SUPFAM" id="SSF54534">
    <property type="entry name" value="FKBP-like"/>
    <property type="match status" value="1"/>
</dbReference>
<dbReference type="PANTHER" id="PTHR43811:SF19">
    <property type="entry name" value="39 KDA FK506-BINDING NUCLEAR PROTEIN"/>
    <property type="match status" value="1"/>
</dbReference>
<name>A0A2P6SMJ4_ROSCH</name>
<keyword evidence="3 4" id="KW-0413">Isomerase</keyword>
<accession>A0A2P6SMJ4</accession>
<comment type="caution">
    <text evidence="8">The sequence shown here is derived from an EMBL/GenBank/DDBJ whole genome shotgun (WGS) entry which is preliminary data.</text>
</comment>
<comment type="similarity">
    <text evidence="4">Belongs to the FKBP-type PPIase family.</text>
</comment>
<feature type="compositionally biased region" description="Basic and acidic residues" evidence="6">
    <location>
        <begin position="239"/>
        <end position="263"/>
    </location>
</feature>
<evidence type="ECO:0000256" key="3">
    <source>
        <dbReference type="ARBA" id="ARBA00023235"/>
    </source>
</evidence>
<evidence type="ECO:0000313" key="9">
    <source>
        <dbReference type="Proteomes" id="UP000238479"/>
    </source>
</evidence>
<evidence type="ECO:0000256" key="1">
    <source>
        <dbReference type="ARBA" id="ARBA00000971"/>
    </source>
</evidence>
<dbReference type="InterPro" id="IPR041232">
    <property type="entry name" value="NPL"/>
</dbReference>
<dbReference type="GO" id="GO:0005634">
    <property type="term" value="C:nucleus"/>
    <property type="evidence" value="ECO:0007669"/>
    <property type="project" value="UniProtKB-ARBA"/>
</dbReference>
<evidence type="ECO:0000256" key="2">
    <source>
        <dbReference type="ARBA" id="ARBA00023110"/>
    </source>
</evidence>
<gene>
    <name evidence="8" type="ORF">RchiOBHm_Chr1g0375081</name>
</gene>
<dbReference type="Gene3D" id="3.10.50.40">
    <property type="match status" value="1"/>
</dbReference>
<feature type="region of interest" description="Disordered" evidence="6">
    <location>
        <begin position="106"/>
        <end position="357"/>
    </location>
</feature>
<keyword evidence="2 4" id="KW-0697">Rotamase</keyword>
<dbReference type="Gramene" id="PRQ59882">
    <property type="protein sequence ID" value="PRQ59882"/>
    <property type="gene ID" value="RchiOBHm_Chr1g0375081"/>
</dbReference>
<sequence>MGGFWGIEVKPGKQYPIEFPEDEEARLRITQATLGLGDSKGRSIVQCSVGDKSPIFLCSLVPKKNESCPLNLEFEEDGELVTFSVIGKQSVHLSGYFETYDEGEAVGEGYESDSSEEDIGESGSQESSDYGSDDQYELIDSDLDMDRSSPPTKSGVIIEEIEDDDKPTNGKGQSKPLLEFNQSNGSEDNTKGAGVPVLESEDDDGFPISTKNKTNIEKPESATGHRDKVTEKTKKRKAKDGDDAAGLKRKVENIDQDHQEGQKKSKKKQQLKDGSTDEKEKQPEVLKSKNEHGQLLSNKKSPDIKMDSDPTENQTGEKKKKKKKKKKSQETEEKTNADQTAANMEKSNGKSSSKVRTFPNGLVIEEVSMGRPDGKRADPGKKVSVRYIGKLKNGKQFDANVIGPPFKFTLGVGQVISGWDVGVKGMRVGDKRRLTVPPSMGYGQRGAPPAIPPNSWLVFDVELVAVN</sequence>
<evidence type="ECO:0000256" key="5">
    <source>
        <dbReference type="PROSITE-ProRule" id="PRU00277"/>
    </source>
</evidence>
<feature type="compositionally biased region" description="Polar residues" evidence="6">
    <location>
        <begin position="337"/>
        <end position="355"/>
    </location>
</feature>
<evidence type="ECO:0000259" key="7">
    <source>
        <dbReference type="PROSITE" id="PS50059"/>
    </source>
</evidence>
<feature type="compositionally biased region" description="Acidic residues" evidence="6">
    <location>
        <begin position="106"/>
        <end position="120"/>
    </location>
</feature>
<dbReference type="OMA" id="KVEMRYI"/>
<dbReference type="InterPro" id="IPR046357">
    <property type="entry name" value="PPIase_dom_sf"/>
</dbReference>
<dbReference type="Pfam" id="PF00254">
    <property type="entry name" value="FKBP_C"/>
    <property type="match status" value="1"/>
</dbReference>
<dbReference type="EC" id="5.2.1.8" evidence="4"/>
<dbReference type="PROSITE" id="PS50059">
    <property type="entry name" value="FKBP_PPIASE"/>
    <property type="match status" value="1"/>
</dbReference>
<dbReference type="EMBL" id="PDCK01000039">
    <property type="protein sequence ID" value="PRQ59882.1"/>
    <property type="molecule type" value="Genomic_DNA"/>
</dbReference>
<dbReference type="STRING" id="74649.A0A2P6SMJ4"/>
<dbReference type="Proteomes" id="UP000238479">
    <property type="component" value="Chromosome 1"/>
</dbReference>
<keyword evidence="9" id="KW-1185">Reference proteome</keyword>
<evidence type="ECO:0000313" key="8">
    <source>
        <dbReference type="EMBL" id="PRQ59882.1"/>
    </source>
</evidence>
<feature type="compositionally biased region" description="Acidic residues" evidence="6">
    <location>
        <begin position="131"/>
        <end position="143"/>
    </location>
</feature>
<dbReference type="GO" id="GO:0003755">
    <property type="term" value="F:peptidyl-prolyl cis-trans isomerase activity"/>
    <property type="evidence" value="ECO:0007669"/>
    <property type="project" value="UniProtKB-KW"/>
</dbReference>
<dbReference type="FunFam" id="3.10.50.40:FF:000006">
    <property type="entry name" value="Peptidyl-prolyl cis-trans isomerase"/>
    <property type="match status" value="1"/>
</dbReference>
<feature type="compositionally biased region" description="Basic and acidic residues" evidence="6">
    <location>
        <begin position="214"/>
        <end position="232"/>
    </location>
</feature>
<protein>
    <recommendedName>
        <fullName evidence="4">FK506-binding protein</fullName>
        <ecNumber evidence="4">5.2.1.8</ecNumber>
    </recommendedName>
</protein>
<dbReference type="PANTHER" id="PTHR43811">
    <property type="entry name" value="FKBP-TYPE PEPTIDYL-PROLYL CIS-TRANS ISOMERASE FKPA"/>
    <property type="match status" value="1"/>
</dbReference>
<evidence type="ECO:0000256" key="6">
    <source>
        <dbReference type="SAM" id="MobiDB-lite"/>
    </source>
</evidence>
<organism evidence="8 9">
    <name type="scientific">Rosa chinensis</name>
    <name type="common">China rose</name>
    <dbReference type="NCBI Taxonomy" id="74649"/>
    <lineage>
        <taxon>Eukaryota</taxon>
        <taxon>Viridiplantae</taxon>
        <taxon>Streptophyta</taxon>
        <taxon>Embryophyta</taxon>
        <taxon>Tracheophyta</taxon>
        <taxon>Spermatophyta</taxon>
        <taxon>Magnoliopsida</taxon>
        <taxon>eudicotyledons</taxon>
        <taxon>Gunneridae</taxon>
        <taxon>Pentapetalae</taxon>
        <taxon>rosids</taxon>
        <taxon>fabids</taxon>
        <taxon>Rosales</taxon>
        <taxon>Rosaceae</taxon>
        <taxon>Rosoideae</taxon>
        <taxon>Rosoideae incertae sedis</taxon>
        <taxon>Rosa</taxon>
    </lineage>
</organism>
<dbReference type="Gene3D" id="2.60.120.340">
    <property type="entry name" value="Nucleoplasmin core domain"/>
    <property type="match status" value="1"/>
</dbReference>
<reference evidence="8 9" key="1">
    <citation type="journal article" date="2018" name="Nat. Genet.">
        <title>The Rosa genome provides new insights in the design of modern roses.</title>
        <authorList>
            <person name="Bendahmane M."/>
        </authorList>
    </citation>
    <scope>NUCLEOTIDE SEQUENCE [LARGE SCALE GENOMIC DNA]</scope>
    <source>
        <strain evidence="9">cv. Old Blush</strain>
    </source>
</reference>
<proteinExistence type="inferred from homology"/>